<evidence type="ECO:0000256" key="1">
    <source>
        <dbReference type="SAM" id="MobiDB-lite"/>
    </source>
</evidence>
<comment type="caution">
    <text evidence="2">The sequence shown here is derived from an EMBL/GenBank/DDBJ whole genome shotgun (WGS) entry which is preliminary data.</text>
</comment>
<sequence length="285" mass="31660">MELDEVARELYDGSPDDFVEIRKARAAEARSAGDRELAKQITALRRPTRSAWVVNLLSFQADDELAGLLDLGAALAQAQQRLSGDDLRQLSRQRNTAISALVRRGSQLAQVRGHRPSEATLREVTDTLQAALSDPGVAEVVRNGRLTQPQSYGGFGPEMIFAPAESRAEPPEPAPGTAPEDDQATPDERLHQQRLDELATAQQALDRLEVQLTRVEEQVQRAAEDADRRSQRLTELRDQLRRAEREADRADAELERLSSERDDLRSAREEAEEQVSQALSRLAGD</sequence>
<reference evidence="2" key="2">
    <citation type="submission" date="2020-09" db="EMBL/GenBank/DDBJ databases">
        <authorList>
            <person name="Sun Q."/>
            <person name="Zhou Y."/>
        </authorList>
    </citation>
    <scope>NUCLEOTIDE SEQUENCE</scope>
    <source>
        <strain evidence="2">CGMCC 4.7306</strain>
    </source>
</reference>
<keyword evidence="3" id="KW-1185">Reference proteome</keyword>
<accession>A0A917SBC1</accession>
<proteinExistence type="predicted"/>
<dbReference type="AlphaFoldDB" id="A0A917SBC1"/>
<organism evidence="2 3">
    <name type="scientific">Microlunatus endophyticus</name>
    <dbReference type="NCBI Taxonomy" id="1716077"/>
    <lineage>
        <taxon>Bacteria</taxon>
        <taxon>Bacillati</taxon>
        <taxon>Actinomycetota</taxon>
        <taxon>Actinomycetes</taxon>
        <taxon>Propionibacteriales</taxon>
        <taxon>Propionibacteriaceae</taxon>
        <taxon>Microlunatus</taxon>
    </lineage>
</organism>
<dbReference type="Proteomes" id="UP000613840">
    <property type="component" value="Unassembled WGS sequence"/>
</dbReference>
<feature type="region of interest" description="Disordered" evidence="1">
    <location>
        <begin position="166"/>
        <end position="190"/>
    </location>
</feature>
<dbReference type="RefSeq" id="WP_188895675.1">
    <property type="nucleotide sequence ID" value="NZ_BMMZ01000005.1"/>
</dbReference>
<gene>
    <name evidence="2" type="ORF">GCM10011575_25040</name>
</gene>
<evidence type="ECO:0000313" key="3">
    <source>
        <dbReference type="Proteomes" id="UP000613840"/>
    </source>
</evidence>
<dbReference type="EMBL" id="BMMZ01000005">
    <property type="protein sequence ID" value="GGL65619.1"/>
    <property type="molecule type" value="Genomic_DNA"/>
</dbReference>
<feature type="region of interest" description="Disordered" evidence="1">
    <location>
        <begin position="240"/>
        <end position="285"/>
    </location>
</feature>
<reference evidence="2" key="1">
    <citation type="journal article" date="2014" name="Int. J. Syst. Evol. Microbiol.">
        <title>Complete genome sequence of Corynebacterium casei LMG S-19264T (=DSM 44701T), isolated from a smear-ripened cheese.</title>
        <authorList>
            <consortium name="US DOE Joint Genome Institute (JGI-PGF)"/>
            <person name="Walter F."/>
            <person name="Albersmeier A."/>
            <person name="Kalinowski J."/>
            <person name="Ruckert C."/>
        </authorList>
    </citation>
    <scope>NUCLEOTIDE SEQUENCE</scope>
    <source>
        <strain evidence="2">CGMCC 4.7306</strain>
    </source>
</reference>
<feature type="compositionally biased region" description="Basic and acidic residues" evidence="1">
    <location>
        <begin position="240"/>
        <end position="269"/>
    </location>
</feature>
<name>A0A917SBC1_9ACTN</name>
<evidence type="ECO:0000313" key="2">
    <source>
        <dbReference type="EMBL" id="GGL65619.1"/>
    </source>
</evidence>
<protein>
    <submittedName>
        <fullName evidence="2">Uncharacterized protein</fullName>
    </submittedName>
</protein>